<dbReference type="InterPro" id="IPR002068">
    <property type="entry name" value="A-crystallin/Hsp20_dom"/>
</dbReference>
<evidence type="ECO:0000256" key="2">
    <source>
        <dbReference type="RuleBase" id="RU003616"/>
    </source>
</evidence>
<dbReference type="SUPFAM" id="SSF49764">
    <property type="entry name" value="HSP20-like chaperones"/>
    <property type="match status" value="1"/>
</dbReference>
<dbReference type="Proteomes" id="UP000680365">
    <property type="component" value="Unassembled WGS sequence"/>
</dbReference>
<protein>
    <submittedName>
        <fullName evidence="4">Molecular chaperone IbpA, HSP20 family</fullName>
    </submittedName>
</protein>
<dbReference type="Gene3D" id="2.60.40.790">
    <property type="match status" value="1"/>
</dbReference>
<proteinExistence type="inferred from homology"/>
<comment type="caution">
    <text evidence="4">The sequence shown here is derived from an EMBL/GenBank/DDBJ whole genome shotgun (WGS) entry which is preliminary data.</text>
</comment>
<dbReference type="RefSeq" id="WP_213348313.1">
    <property type="nucleotide sequence ID" value="NZ_JAEDAM010000007.1"/>
</dbReference>
<comment type="similarity">
    <text evidence="1 2">Belongs to the small heat shock protein (HSP20) family.</text>
</comment>
<dbReference type="EMBL" id="JAEDAM010000007">
    <property type="protein sequence ID" value="MBS8121608.1"/>
    <property type="molecule type" value="Genomic_DNA"/>
</dbReference>
<organism evidence="4 5">
    <name type="scientific">Candidatus Vampirococcus lugosii</name>
    <dbReference type="NCBI Taxonomy" id="2789015"/>
    <lineage>
        <taxon>Bacteria</taxon>
        <taxon>Candidatus Absconditibacteriota</taxon>
        <taxon>Vampirococcus</taxon>
    </lineage>
</organism>
<dbReference type="CDD" id="cd06464">
    <property type="entry name" value="ACD_sHsps-like"/>
    <property type="match status" value="1"/>
</dbReference>
<evidence type="ECO:0000259" key="3">
    <source>
        <dbReference type="PROSITE" id="PS01031"/>
    </source>
</evidence>
<name>A0ABS5QK86_9BACT</name>
<evidence type="ECO:0000313" key="4">
    <source>
        <dbReference type="EMBL" id="MBS8121608.1"/>
    </source>
</evidence>
<evidence type="ECO:0000313" key="5">
    <source>
        <dbReference type="Proteomes" id="UP000680365"/>
    </source>
</evidence>
<gene>
    <name evidence="4" type="ORF">VAMP_11n139</name>
</gene>
<keyword evidence="5" id="KW-1185">Reference proteome</keyword>
<sequence>MSEKIDIPIDIYDSEQEIVIIAPLGGVNKKSIEVFLERTDLFIKGERVLPDLKDTLEAVKQECFRGSFSNTIPLPQNVYFDKIQTKFTGENILLIIVPKIIIPEKLKIELD</sequence>
<dbReference type="InterPro" id="IPR008978">
    <property type="entry name" value="HSP20-like_chaperone"/>
</dbReference>
<evidence type="ECO:0000256" key="1">
    <source>
        <dbReference type="PROSITE-ProRule" id="PRU00285"/>
    </source>
</evidence>
<dbReference type="Pfam" id="PF00011">
    <property type="entry name" value="HSP20"/>
    <property type="match status" value="1"/>
</dbReference>
<dbReference type="PROSITE" id="PS01031">
    <property type="entry name" value="SHSP"/>
    <property type="match status" value="1"/>
</dbReference>
<accession>A0ABS5QK86</accession>
<feature type="domain" description="SHSP" evidence="3">
    <location>
        <begin position="1"/>
        <end position="111"/>
    </location>
</feature>
<reference evidence="4 5" key="1">
    <citation type="journal article" date="2021" name="Nat. Commun.">
        <title>Reductive evolution and unique predatory mode in the CPR bacterium Vampirococcus lugosii.</title>
        <authorList>
            <person name="Moreira D."/>
            <person name="Zivanovic Y."/>
            <person name="Lopez-Archilla A.I."/>
            <person name="Iniesto M."/>
            <person name="Lopez-Garcia P."/>
        </authorList>
    </citation>
    <scope>NUCLEOTIDE SEQUENCE [LARGE SCALE GENOMIC DNA]</scope>
    <source>
        <strain evidence="4">Chiprana</strain>
    </source>
</reference>